<dbReference type="InterPro" id="IPR019808">
    <property type="entry name" value="Histidine_triad_CS"/>
</dbReference>
<dbReference type="KEGG" id="xak:KIMC2_09650"/>
<feature type="domain" description="HIT" evidence="4">
    <location>
        <begin position="5"/>
        <end position="114"/>
    </location>
</feature>
<protein>
    <submittedName>
        <fullName evidence="5">Histidine triad protein</fullName>
    </submittedName>
</protein>
<gene>
    <name evidence="5" type="ORF">KIMC2_09650</name>
</gene>
<reference evidence="5 6" key="1">
    <citation type="journal article" date="2023" name="Microbiol. Spectr.">
        <title>Symbiosis of Carpenter Bees with Uncharacterized Lactic Acid Bacteria Showing NAD Auxotrophy.</title>
        <authorList>
            <person name="Kawasaki S."/>
            <person name="Ozawa K."/>
            <person name="Mori T."/>
            <person name="Yamamoto A."/>
            <person name="Ito M."/>
            <person name="Ohkuma M."/>
            <person name="Sakamoto M."/>
            <person name="Matsutani M."/>
        </authorList>
    </citation>
    <scope>NUCLEOTIDE SEQUENCE [LARGE SCALE GENOMIC DNA]</scope>
    <source>
        <strain evidence="5 6">KimC2</strain>
    </source>
</reference>
<evidence type="ECO:0000313" key="5">
    <source>
        <dbReference type="EMBL" id="BDR56403.1"/>
    </source>
</evidence>
<dbReference type="EMBL" id="AP026801">
    <property type="protein sequence ID" value="BDR56403.1"/>
    <property type="molecule type" value="Genomic_DNA"/>
</dbReference>
<dbReference type="PANTHER" id="PTHR46648:SF1">
    <property type="entry name" value="ADENOSINE 5'-MONOPHOSPHORAMIDASE HNT1"/>
    <property type="match status" value="1"/>
</dbReference>
<dbReference type="SUPFAM" id="SSF54197">
    <property type="entry name" value="HIT-like"/>
    <property type="match status" value="1"/>
</dbReference>
<dbReference type="Gene3D" id="3.30.428.10">
    <property type="entry name" value="HIT-like"/>
    <property type="match status" value="1"/>
</dbReference>
<feature type="short sequence motif" description="Histidine triad motif" evidence="2 3">
    <location>
        <begin position="98"/>
        <end position="102"/>
    </location>
</feature>
<accession>A0AAU9DRY5</accession>
<feature type="active site" description="Tele-AMP-histidine intermediate" evidence="1">
    <location>
        <position position="100"/>
    </location>
</feature>
<dbReference type="InterPro" id="IPR039384">
    <property type="entry name" value="HINT"/>
</dbReference>
<dbReference type="RefSeq" id="WP_317698331.1">
    <property type="nucleotide sequence ID" value="NZ_AP026801.1"/>
</dbReference>
<evidence type="ECO:0000256" key="2">
    <source>
        <dbReference type="PIRSR" id="PIRSR601310-3"/>
    </source>
</evidence>
<dbReference type="Proteomes" id="UP001321804">
    <property type="component" value="Chromosome"/>
</dbReference>
<dbReference type="CDD" id="cd01277">
    <property type="entry name" value="HINT_subgroup"/>
    <property type="match status" value="1"/>
</dbReference>
<dbReference type="GO" id="GO:0009117">
    <property type="term" value="P:nucleotide metabolic process"/>
    <property type="evidence" value="ECO:0007669"/>
    <property type="project" value="TreeGrafter"/>
</dbReference>
<evidence type="ECO:0000259" key="4">
    <source>
        <dbReference type="PROSITE" id="PS51084"/>
    </source>
</evidence>
<organism evidence="5 6">
    <name type="scientific">Xylocopilactobacillus apis</name>
    <dbReference type="NCBI Taxonomy" id="2932183"/>
    <lineage>
        <taxon>Bacteria</taxon>
        <taxon>Bacillati</taxon>
        <taxon>Bacillota</taxon>
        <taxon>Bacilli</taxon>
        <taxon>Lactobacillales</taxon>
        <taxon>Lactobacillaceae</taxon>
        <taxon>Xylocopilactobacillus</taxon>
    </lineage>
</organism>
<evidence type="ECO:0000313" key="6">
    <source>
        <dbReference type="Proteomes" id="UP001321804"/>
    </source>
</evidence>
<keyword evidence="6" id="KW-1185">Reference proteome</keyword>
<proteinExistence type="predicted"/>
<dbReference type="AlphaFoldDB" id="A0AAU9DRY5"/>
<dbReference type="InterPro" id="IPR001310">
    <property type="entry name" value="Histidine_triad_HIT"/>
</dbReference>
<dbReference type="PROSITE" id="PS00892">
    <property type="entry name" value="HIT_1"/>
    <property type="match status" value="1"/>
</dbReference>
<dbReference type="GO" id="GO:0003824">
    <property type="term" value="F:catalytic activity"/>
    <property type="evidence" value="ECO:0007669"/>
    <property type="project" value="InterPro"/>
</dbReference>
<evidence type="ECO:0000256" key="3">
    <source>
        <dbReference type="PROSITE-ProRule" id="PRU00464"/>
    </source>
</evidence>
<name>A0AAU9DRY5_9LACO</name>
<dbReference type="PROSITE" id="PS51084">
    <property type="entry name" value="HIT_2"/>
    <property type="match status" value="1"/>
</dbReference>
<sequence length="144" mass="16390">MNDCIFCKIINGEVPSYKIYENEFVYSFLDLSQTTYGHTLLVPRKHVQDIFAYDENLAKNVFSSVPLIAKTLEESLTGLKGLNIINNNGTIAGQSVFHSHIHFIPRYNDKDTFTLKFTDNSKSYSENDLTGLANKMSEKIKNEN</sequence>
<dbReference type="InterPro" id="IPR011146">
    <property type="entry name" value="HIT-like"/>
</dbReference>
<dbReference type="PRINTS" id="PR00332">
    <property type="entry name" value="HISTRIAD"/>
</dbReference>
<dbReference type="PANTHER" id="PTHR46648">
    <property type="entry name" value="HIT FAMILY PROTEIN 1"/>
    <property type="match status" value="1"/>
</dbReference>
<dbReference type="Pfam" id="PF01230">
    <property type="entry name" value="HIT"/>
    <property type="match status" value="1"/>
</dbReference>
<evidence type="ECO:0000256" key="1">
    <source>
        <dbReference type="PIRSR" id="PIRSR601310-1"/>
    </source>
</evidence>
<dbReference type="InterPro" id="IPR036265">
    <property type="entry name" value="HIT-like_sf"/>
</dbReference>